<protein>
    <submittedName>
        <fullName evidence="2">Uncharacterized protein</fullName>
    </submittedName>
</protein>
<evidence type="ECO:0000256" key="1">
    <source>
        <dbReference type="SAM" id="MobiDB-lite"/>
    </source>
</evidence>
<sequence length="101" mass="11362">MYDRPRMVTFSPMLHACNRTLILRSSSRVGREFLHAPSPVDSGQYDCATTENDRHDDPFFSSPDRHSSQKDRNIEGLLQVLTASDAVPPLAGVMHLDIVHE</sequence>
<name>A0A8S0VUU8_CYCAE</name>
<dbReference type="Proteomes" id="UP000467700">
    <property type="component" value="Unassembled WGS sequence"/>
</dbReference>
<organism evidence="2 3">
    <name type="scientific">Cyclocybe aegerita</name>
    <name type="common">Black poplar mushroom</name>
    <name type="synonym">Agrocybe aegerita</name>
    <dbReference type="NCBI Taxonomy" id="1973307"/>
    <lineage>
        <taxon>Eukaryota</taxon>
        <taxon>Fungi</taxon>
        <taxon>Dikarya</taxon>
        <taxon>Basidiomycota</taxon>
        <taxon>Agaricomycotina</taxon>
        <taxon>Agaricomycetes</taxon>
        <taxon>Agaricomycetidae</taxon>
        <taxon>Agaricales</taxon>
        <taxon>Agaricineae</taxon>
        <taxon>Bolbitiaceae</taxon>
        <taxon>Cyclocybe</taxon>
    </lineage>
</organism>
<keyword evidence="3" id="KW-1185">Reference proteome</keyword>
<evidence type="ECO:0000313" key="2">
    <source>
        <dbReference type="EMBL" id="CAA7270919.1"/>
    </source>
</evidence>
<proteinExistence type="predicted"/>
<gene>
    <name evidence="2" type="ORF">AAE3_LOCUS13218</name>
</gene>
<evidence type="ECO:0000313" key="3">
    <source>
        <dbReference type="Proteomes" id="UP000467700"/>
    </source>
</evidence>
<comment type="caution">
    <text evidence="2">The sequence shown here is derived from an EMBL/GenBank/DDBJ whole genome shotgun (WGS) entry which is preliminary data.</text>
</comment>
<reference evidence="2 3" key="1">
    <citation type="submission" date="2020-01" db="EMBL/GenBank/DDBJ databases">
        <authorList>
            <person name="Gupta K D."/>
        </authorList>
    </citation>
    <scope>NUCLEOTIDE SEQUENCE [LARGE SCALE GENOMIC DNA]</scope>
</reference>
<feature type="region of interest" description="Disordered" evidence="1">
    <location>
        <begin position="35"/>
        <end position="70"/>
    </location>
</feature>
<feature type="compositionally biased region" description="Basic and acidic residues" evidence="1">
    <location>
        <begin position="51"/>
        <end position="70"/>
    </location>
</feature>
<accession>A0A8S0VUU8</accession>
<dbReference type="AlphaFoldDB" id="A0A8S0VUU8"/>
<dbReference type="EMBL" id="CACVBS010000101">
    <property type="protein sequence ID" value="CAA7270919.1"/>
    <property type="molecule type" value="Genomic_DNA"/>
</dbReference>